<feature type="non-terminal residue" evidence="1">
    <location>
        <position position="1"/>
    </location>
</feature>
<name>A0A0F9GYW8_9ZZZZ</name>
<reference evidence="1" key="1">
    <citation type="journal article" date="2015" name="Nature">
        <title>Complex archaea that bridge the gap between prokaryotes and eukaryotes.</title>
        <authorList>
            <person name="Spang A."/>
            <person name="Saw J.H."/>
            <person name="Jorgensen S.L."/>
            <person name="Zaremba-Niedzwiedzka K."/>
            <person name="Martijn J."/>
            <person name="Lind A.E."/>
            <person name="van Eijk R."/>
            <person name="Schleper C."/>
            <person name="Guy L."/>
            <person name="Ettema T.J."/>
        </authorList>
    </citation>
    <scope>NUCLEOTIDE SEQUENCE</scope>
</reference>
<sequence length="928" mass="106163">ENYAFDHIYNIFDPISFKIIPIAQDLIDLSLIVSGIVYTFTKVSSPSEGIYFFREIQFDPLDFNFENQTVDTKILTIQTSDSRSQSLTLNIPLTVSLGLDTNIYIDDLQIETEFLHLNNITEDSWWRFEDGSGLLVYNNVGSGNGTLVGSENWVNGRVGDFALDLDGIVHIPLQPDDFSITNGTSIFYGELESINSNYTTFEATPSGGFDYDYDNHNPYYQVLWNELFNSYSPSYMDHLYYPDGYDSSYTMNPLDMTNQFPQDTQQEDWTGWNINYNSQYSTSSFSNGDFDSSVNLLSAVDVPQSGEFDFSTGGRYGSMGSYGGLEATGGAKTYLNSELVYIEGSAQSVYAVQGDVVSGYTGSINSWPAGALDANDGSEARINAHYVGNQFYMISIYIRFGPNDPTLWSGGKLYRDARHSGAGEFNFYIRDFDTPRWDNIAPTGSYIDLDVNSKYRDSNNNVWVRYSSISEGNSHSIYIDHLEIVDYKDRVNRYSLDAIAEWSVTDPNLYSLDWLKFAQTGSSYTMKMYNWVTSGYSNDIRGYGAISLLGWSDYVEDNTVRIKYSSLLRTNPFTIDIDMLRLDYKYVDYANSYADIVKPINFAFLNRYDTGFDSYKKLYEVTISFDYTFTKDKSALNDFAEFSFYGSDFGLTKDGSSHSFSYTFTIDSTSLDSFDAKFKINNGDLSLSNMEYDMRFKCLDLSDKIILQQDFEVDFPNESSLSQYEKDNGMFFIDVTYALTTISDGYTYYNTYGRQNKFEIIYDIKADGSWYSDFYGTSTSESLTRSYNVSQFMDGLSLDSFEDFKVTFVIIGHNTNVVVSELLLKDYRTYIPATLNFTTIIPLQFTDTPTSLELLYSYRTDITQPINFTIWNFNSQKWDVISSVNYDTFTENIFTINPNYFDTNYEIRLNFFGENDLNDFELDLDMLK</sequence>
<proteinExistence type="predicted"/>
<evidence type="ECO:0000313" key="1">
    <source>
        <dbReference type="EMBL" id="KKM04024.1"/>
    </source>
</evidence>
<gene>
    <name evidence="1" type="ORF">LCGC14_1768500</name>
</gene>
<accession>A0A0F9GYW8</accession>
<protein>
    <submittedName>
        <fullName evidence="1">Uncharacterized protein</fullName>
    </submittedName>
</protein>
<organism evidence="1">
    <name type="scientific">marine sediment metagenome</name>
    <dbReference type="NCBI Taxonomy" id="412755"/>
    <lineage>
        <taxon>unclassified sequences</taxon>
        <taxon>metagenomes</taxon>
        <taxon>ecological metagenomes</taxon>
    </lineage>
</organism>
<feature type="non-terminal residue" evidence="1">
    <location>
        <position position="928"/>
    </location>
</feature>
<dbReference type="AlphaFoldDB" id="A0A0F9GYW8"/>
<comment type="caution">
    <text evidence="1">The sequence shown here is derived from an EMBL/GenBank/DDBJ whole genome shotgun (WGS) entry which is preliminary data.</text>
</comment>
<dbReference type="EMBL" id="LAZR01016551">
    <property type="protein sequence ID" value="KKM04024.1"/>
    <property type="molecule type" value="Genomic_DNA"/>
</dbReference>